<dbReference type="RefSeq" id="WP_275471803.1">
    <property type="nucleotide sequence ID" value="NZ_JAPDSH010000005.1"/>
</dbReference>
<dbReference type="CDD" id="cd06530">
    <property type="entry name" value="S26_SPase_I"/>
    <property type="match status" value="1"/>
</dbReference>
<dbReference type="InterPro" id="IPR001733">
    <property type="entry name" value="Peptidase_S26B"/>
</dbReference>
<dbReference type="EC" id="3.4.21.89" evidence="5"/>
<comment type="subcellular location">
    <subcellularLocation>
        <location evidence="1">Membrane</location>
    </subcellularLocation>
</comment>
<protein>
    <recommendedName>
        <fullName evidence="5">Signal peptidase I</fullName>
        <ecNumber evidence="5">3.4.21.89</ecNumber>
    </recommendedName>
</protein>
<evidence type="ECO:0000256" key="5">
    <source>
        <dbReference type="NCBIfam" id="TIGR02228"/>
    </source>
</evidence>
<evidence type="ECO:0000256" key="3">
    <source>
        <dbReference type="ARBA" id="ARBA00022989"/>
    </source>
</evidence>
<dbReference type="SUPFAM" id="SSF51306">
    <property type="entry name" value="LexA/Signal peptidase"/>
    <property type="match status" value="1"/>
</dbReference>
<keyword evidence="4 6" id="KW-0472">Membrane</keyword>
<reference evidence="7" key="1">
    <citation type="submission" date="2022-10" db="EMBL/GenBank/DDBJ databases">
        <title>Vagococcus sp. isolated from poultry meat.</title>
        <authorList>
            <person name="Johansson P."/>
            <person name="Bjorkroth J."/>
        </authorList>
    </citation>
    <scope>NUCLEOTIDE SEQUENCE</scope>
    <source>
        <strain evidence="7">PNs007</strain>
    </source>
</reference>
<keyword evidence="7" id="KW-0378">Hydrolase</keyword>
<dbReference type="PANTHER" id="PTHR10806">
    <property type="entry name" value="SIGNAL PEPTIDASE COMPLEX CATALYTIC SUBUNIT SEC11"/>
    <property type="match status" value="1"/>
</dbReference>
<evidence type="ECO:0000256" key="1">
    <source>
        <dbReference type="ARBA" id="ARBA00004370"/>
    </source>
</evidence>
<evidence type="ECO:0000256" key="6">
    <source>
        <dbReference type="SAM" id="Phobius"/>
    </source>
</evidence>
<accession>A0ABT5X2L9</accession>
<dbReference type="EMBL" id="JAPDSH010000005">
    <property type="protein sequence ID" value="MDF0480225.1"/>
    <property type="molecule type" value="Genomic_DNA"/>
</dbReference>
<sequence>MNYFVLVCFIVIISGVLFFKLDSSSQRSFFGYRFYSVLSNSMKKTKPEQQGNFIAGDMLIVKITPPEDIKLGDIMTFYPKTKEENYVTHRVIKVIPPKKRGEISHFITQGDANNLADDEISGEQVVGKVLYTIPKLGLMMTFVQINIVKIIIFVLFMWVAIALLRYSVSK</sequence>
<keyword evidence="2 6" id="KW-0812">Transmembrane</keyword>
<dbReference type="GO" id="GO:0009003">
    <property type="term" value="F:signal peptidase activity"/>
    <property type="evidence" value="ECO:0007669"/>
    <property type="project" value="UniProtKB-EC"/>
</dbReference>
<dbReference type="PANTHER" id="PTHR10806:SF6">
    <property type="entry name" value="SIGNAL PEPTIDASE COMPLEX CATALYTIC SUBUNIT SEC11"/>
    <property type="match status" value="1"/>
</dbReference>
<dbReference type="InterPro" id="IPR019533">
    <property type="entry name" value="Peptidase_S26"/>
</dbReference>
<organism evidence="7 8">
    <name type="scientific">Vagococcus proximus</name>
    <dbReference type="NCBI Taxonomy" id="2991417"/>
    <lineage>
        <taxon>Bacteria</taxon>
        <taxon>Bacillati</taxon>
        <taxon>Bacillota</taxon>
        <taxon>Bacilli</taxon>
        <taxon>Lactobacillales</taxon>
        <taxon>Enterococcaceae</taxon>
        <taxon>Vagococcus</taxon>
    </lineage>
</organism>
<feature type="transmembrane region" description="Helical" evidence="6">
    <location>
        <begin position="147"/>
        <end position="168"/>
    </location>
</feature>
<proteinExistence type="predicted"/>
<dbReference type="Proteomes" id="UP001147148">
    <property type="component" value="Unassembled WGS sequence"/>
</dbReference>
<dbReference type="NCBIfam" id="TIGR02228">
    <property type="entry name" value="sigpep_I_arch"/>
    <property type="match status" value="1"/>
</dbReference>
<evidence type="ECO:0000256" key="4">
    <source>
        <dbReference type="ARBA" id="ARBA00023136"/>
    </source>
</evidence>
<keyword evidence="3 6" id="KW-1133">Transmembrane helix</keyword>
<evidence type="ECO:0000313" key="7">
    <source>
        <dbReference type="EMBL" id="MDF0480225.1"/>
    </source>
</evidence>
<name>A0ABT5X2L9_9ENTE</name>
<gene>
    <name evidence="7" type="ORF">OL233_07950</name>
</gene>
<evidence type="ECO:0000256" key="2">
    <source>
        <dbReference type="ARBA" id="ARBA00022692"/>
    </source>
</evidence>
<keyword evidence="8" id="KW-1185">Reference proteome</keyword>
<evidence type="ECO:0000313" key="8">
    <source>
        <dbReference type="Proteomes" id="UP001147148"/>
    </source>
</evidence>
<dbReference type="InterPro" id="IPR036286">
    <property type="entry name" value="LexA/Signal_pep-like_sf"/>
</dbReference>
<comment type="caution">
    <text evidence="7">The sequence shown here is derived from an EMBL/GenBank/DDBJ whole genome shotgun (WGS) entry which is preliminary data.</text>
</comment>